<feature type="transmembrane region" description="Helical" evidence="1">
    <location>
        <begin position="193"/>
        <end position="215"/>
    </location>
</feature>
<accession>A0A7K3WQW8</accession>
<feature type="transmembrane region" description="Helical" evidence="1">
    <location>
        <begin position="67"/>
        <end position="85"/>
    </location>
</feature>
<proteinExistence type="predicted"/>
<name>A0A7K3WQW8_9FLAO</name>
<gene>
    <name evidence="2" type="ORF">G3O08_10440</name>
</gene>
<feature type="transmembrane region" description="Helical" evidence="1">
    <location>
        <begin position="97"/>
        <end position="117"/>
    </location>
</feature>
<protein>
    <recommendedName>
        <fullName evidence="4">Cbb3-type cytochrome c oxidase subunit I</fullName>
    </recommendedName>
</protein>
<evidence type="ECO:0000313" key="2">
    <source>
        <dbReference type="EMBL" id="NEN23916.1"/>
    </source>
</evidence>
<feature type="transmembrane region" description="Helical" evidence="1">
    <location>
        <begin position="252"/>
        <end position="271"/>
    </location>
</feature>
<sequence>MTDPEIDQHDALFKEKSDRNLFLRKWLVIGFSIFLIAGILGLTMRYIFVSEIPFLKYKNVLHAHSHIAMMGWAFMLVTAGIMYFFDPHFRLKKVARNTLFLNTIAVIGMTITFILQGYAVESIAFSAMHLFTAYYFGINILLKLKGAKKSTPHRFLKWSIYWYLISSLGLLAIGPISNIFGAHHPFYTGSIQFFIHFQFNGWFTFGALAILIKFLEHRGYVFAISNGIWITLILSVILTYLLSVTFSTPLDILFYLNAAGVILQAIAYSVILKAIFKGIRHIRFNSPIIRTLFFLGIGSLVVKVFIQLVVVIPFIAVISYTIHNYVIAFIHLIMLGSITFTISALLLQERQLILTKTAKAGWIILATGFTLTELILVVQGTMFWMAMGFIPKYYEILFGASILLPLGIAFIIVSFVPNKLANTYQKSL</sequence>
<feature type="transmembrane region" description="Helical" evidence="1">
    <location>
        <begin position="162"/>
        <end position="181"/>
    </location>
</feature>
<dbReference type="AlphaFoldDB" id="A0A7K3WQW8"/>
<keyword evidence="1" id="KW-0472">Membrane</keyword>
<keyword evidence="1" id="KW-0812">Transmembrane</keyword>
<evidence type="ECO:0000313" key="3">
    <source>
        <dbReference type="Proteomes" id="UP000486602"/>
    </source>
</evidence>
<dbReference type="RefSeq" id="WP_163285308.1">
    <property type="nucleotide sequence ID" value="NZ_JAAGVY010000017.1"/>
</dbReference>
<dbReference type="EMBL" id="JAAGVY010000017">
    <property type="protein sequence ID" value="NEN23916.1"/>
    <property type="molecule type" value="Genomic_DNA"/>
</dbReference>
<keyword evidence="1" id="KW-1133">Transmembrane helix</keyword>
<evidence type="ECO:0008006" key="4">
    <source>
        <dbReference type="Google" id="ProtNLM"/>
    </source>
</evidence>
<feature type="transmembrane region" description="Helical" evidence="1">
    <location>
        <begin position="292"/>
        <end position="319"/>
    </location>
</feature>
<dbReference type="Proteomes" id="UP000486602">
    <property type="component" value="Unassembled WGS sequence"/>
</dbReference>
<feature type="transmembrane region" description="Helical" evidence="1">
    <location>
        <begin position="227"/>
        <end position="246"/>
    </location>
</feature>
<feature type="transmembrane region" description="Helical" evidence="1">
    <location>
        <begin position="123"/>
        <end position="142"/>
    </location>
</feature>
<reference evidence="2 3" key="1">
    <citation type="submission" date="2020-02" db="EMBL/GenBank/DDBJ databases">
        <title>Out from the shadows clarifying the taxonomy of the family Cryomorphaceae and related taxa by utilizing the GTDB taxonomic framework.</title>
        <authorList>
            <person name="Bowman J.P."/>
        </authorList>
    </citation>
    <scope>NUCLEOTIDE SEQUENCE [LARGE SCALE GENOMIC DNA]</scope>
    <source>
        <strain evidence="2 3">QSSC 1-22</strain>
    </source>
</reference>
<comment type="caution">
    <text evidence="2">The sequence shown here is derived from an EMBL/GenBank/DDBJ whole genome shotgun (WGS) entry which is preliminary data.</text>
</comment>
<feature type="transmembrane region" description="Helical" evidence="1">
    <location>
        <begin position="360"/>
        <end position="384"/>
    </location>
</feature>
<feature type="transmembrane region" description="Helical" evidence="1">
    <location>
        <begin position="396"/>
        <end position="416"/>
    </location>
</feature>
<feature type="transmembrane region" description="Helical" evidence="1">
    <location>
        <begin position="26"/>
        <end position="47"/>
    </location>
</feature>
<keyword evidence="3" id="KW-1185">Reference proteome</keyword>
<evidence type="ECO:0000256" key="1">
    <source>
        <dbReference type="SAM" id="Phobius"/>
    </source>
</evidence>
<organism evidence="2 3">
    <name type="scientific">Cryomorpha ignava</name>
    <dbReference type="NCBI Taxonomy" id="101383"/>
    <lineage>
        <taxon>Bacteria</taxon>
        <taxon>Pseudomonadati</taxon>
        <taxon>Bacteroidota</taxon>
        <taxon>Flavobacteriia</taxon>
        <taxon>Flavobacteriales</taxon>
        <taxon>Cryomorphaceae</taxon>
        <taxon>Cryomorpha</taxon>
    </lineage>
</organism>
<feature type="transmembrane region" description="Helical" evidence="1">
    <location>
        <begin position="325"/>
        <end position="348"/>
    </location>
</feature>